<gene>
    <name evidence="7" type="ORF">CARN6_1450</name>
</gene>
<dbReference type="InterPro" id="IPR047817">
    <property type="entry name" value="ABC2_TM_bact-type"/>
</dbReference>
<reference evidence="7" key="1">
    <citation type="submission" date="2009-10" db="EMBL/GenBank/DDBJ databases">
        <title>Diversity of trophic interactions inside an arsenic-rich microbial ecosystem.</title>
        <authorList>
            <person name="Bertin P.N."/>
            <person name="Heinrich-Salmeron A."/>
            <person name="Pelletier E."/>
            <person name="Goulhen-Chollet F."/>
            <person name="Arsene-Ploetze F."/>
            <person name="Gallien S."/>
            <person name="Calteau A."/>
            <person name="Vallenet D."/>
            <person name="Casiot C."/>
            <person name="Chane-Woon-Ming B."/>
            <person name="Giloteaux L."/>
            <person name="Barakat M."/>
            <person name="Bonnefoy V."/>
            <person name="Bruneel O."/>
            <person name="Chandler M."/>
            <person name="Cleiss J."/>
            <person name="Duran R."/>
            <person name="Elbaz-Poulichet F."/>
            <person name="Fonknechten N."/>
            <person name="Lauga B."/>
            <person name="Mornico D."/>
            <person name="Ortet P."/>
            <person name="Schaeffer C."/>
            <person name="Siguier P."/>
            <person name="Alexander Thil Smith A."/>
            <person name="Van Dorsselaer A."/>
            <person name="Weissenbach J."/>
            <person name="Medigue C."/>
            <person name="Le Paslier D."/>
        </authorList>
    </citation>
    <scope>NUCLEOTIDE SEQUENCE</scope>
</reference>
<evidence type="ECO:0000256" key="1">
    <source>
        <dbReference type="ARBA" id="ARBA00004141"/>
    </source>
</evidence>
<dbReference type="GO" id="GO:0016020">
    <property type="term" value="C:membrane"/>
    <property type="evidence" value="ECO:0007669"/>
    <property type="project" value="UniProtKB-SubCell"/>
</dbReference>
<evidence type="ECO:0000256" key="3">
    <source>
        <dbReference type="ARBA" id="ARBA00022989"/>
    </source>
</evidence>
<evidence type="ECO:0000256" key="4">
    <source>
        <dbReference type="ARBA" id="ARBA00023136"/>
    </source>
</evidence>
<evidence type="ECO:0000256" key="5">
    <source>
        <dbReference type="SAM" id="Phobius"/>
    </source>
</evidence>
<evidence type="ECO:0000259" key="6">
    <source>
        <dbReference type="PROSITE" id="PS51012"/>
    </source>
</evidence>
<feature type="transmembrane region" description="Helical" evidence="5">
    <location>
        <begin position="188"/>
        <end position="208"/>
    </location>
</feature>
<dbReference type="PROSITE" id="PS51012">
    <property type="entry name" value="ABC_TM2"/>
    <property type="match status" value="1"/>
</dbReference>
<comment type="subcellular location">
    <subcellularLocation>
        <location evidence="1">Membrane</location>
        <topology evidence="1">Multi-pass membrane protein</topology>
    </subcellularLocation>
</comment>
<dbReference type="InterPro" id="IPR013525">
    <property type="entry name" value="ABC2_TM"/>
</dbReference>
<dbReference type="PANTHER" id="PTHR43229">
    <property type="entry name" value="NODULATION PROTEIN J"/>
    <property type="match status" value="1"/>
</dbReference>
<sequence>MNNPNPISDRSLFVKAFLGLLLRDLRVLSRELGPFLLRVGMQPLLFLFVFTFIMPRMAGGSPMASAAGPGFGTVLLPGLMAVAIMFSGIAAVALPLSTEFGITREIDDRVMCPIPVAAVAAEKIVFSALQSIVAALMVIPMAIWIPATPVYPDLHRWPLLVVVMVLSCLLAGALGLTIGSSVSPRNIGLVFSILVVPITFLGCVYYPWAYLGKIRWLQIAVLLNPIVYISEGLRAAVTPQVHSMPVWIILPALVVALAILGRLGLRGFLRRVIS</sequence>
<evidence type="ECO:0000256" key="2">
    <source>
        <dbReference type="ARBA" id="ARBA00022692"/>
    </source>
</evidence>
<name>E6QLA6_9ZZZZ</name>
<dbReference type="EMBL" id="CABQ01000176">
    <property type="protein sequence ID" value="CBI08026.1"/>
    <property type="molecule type" value="Genomic_DNA"/>
</dbReference>
<feature type="transmembrane region" description="Helical" evidence="5">
    <location>
        <begin position="74"/>
        <end position="96"/>
    </location>
</feature>
<keyword evidence="3 5" id="KW-1133">Transmembrane helix</keyword>
<feature type="transmembrane region" description="Helical" evidence="5">
    <location>
        <begin position="124"/>
        <end position="145"/>
    </location>
</feature>
<organism evidence="7">
    <name type="scientific">mine drainage metagenome</name>
    <dbReference type="NCBI Taxonomy" id="410659"/>
    <lineage>
        <taxon>unclassified sequences</taxon>
        <taxon>metagenomes</taxon>
        <taxon>ecological metagenomes</taxon>
    </lineage>
</organism>
<dbReference type="AlphaFoldDB" id="E6QLA6"/>
<feature type="transmembrane region" description="Helical" evidence="5">
    <location>
        <begin position="157"/>
        <end position="176"/>
    </location>
</feature>
<protein>
    <submittedName>
        <fullName evidence="7">Putative ABC-2 type transporter</fullName>
    </submittedName>
</protein>
<feature type="domain" description="ABC transmembrane type-2" evidence="6">
    <location>
        <begin position="34"/>
        <end position="271"/>
    </location>
</feature>
<evidence type="ECO:0000313" key="7">
    <source>
        <dbReference type="EMBL" id="CBI08026.1"/>
    </source>
</evidence>
<feature type="transmembrane region" description="Helical" evidence="5">
    <location>
        <begin position="246"/>
        <end position="265"/>
    </location>
</feature>
<keyword evidence="4 5" id="KW-0472">Membrane</keyword>
<comment type="caution">
    <text evidence="7">The sequence shown here is derived from an EMBL/GenBank/DDBJ whole genome shotgun (WGS) entry which is preliminary data.</text>
</comment>
<dbReference type="Pfam" id="PF01061">
    <property type="entry name" value="ABC2_membrane"/>
    <property type="match status" value="1"/>
</dbReference>
<dbReference type="GO" id="GO:0140359">
    <property type="term" value="F:ABC-type transporter activity"/>
    <property type="evidence" value="ECO:0007669"/>
    <property type="project" value="InterPro"/>
</dbReference>
<keyword evidence="2 5" id="KW-0812">Transmembrane</keyword>
<dbReference type="InterPro" id="IPR051784">
    <property type="entry name" value="Nod_factor_ABC_transporter"/>
</dbReference>
<dbReference type="PANTHER" id="PTHR43229:SF2">
    <property type="entry name" value="NODULATION PROTEIN J"/>
    <property type="match status" value="1"/>
</dbReference>
<accession>E6QLA6</accession>
<proteinExistence type="predicted"/>
<feature type="transmembrane region" description="Helical" evidence="5">
    <location>
        <begin position="35"/>
        <end position="54"/>
    </location>
</feature>